<evidence type="ECO:0000313" key="1">
    <source>
        <dbReference type="EMBL" id="EGO63695.1"/>
    </source>
</evidence>
<dbReference type="EMBL" id="AFGF01000100">
    <property type="protein sequence ID" value="EGO63695.1"/>
    <property type="molecule type" value="Genomic_DNA"/>
</dbReference>
<dbReference type="Proteomes" id="UP000003240">
    <property type="component" value="Unassembled WGS sequence"/>
</dbReference>
<accession>F7NJT7</accession>
<comment type="caution">
    <text evidence="1">The sequence shown here is derived from an EMBL/GenBank/DDBJ whole genome shotgun (WGS) entry which is preliminary data.</text>
</comment>
<sequence length="115" mass="10810">ILIDGFLGGDGEGSLAVEGGALVEEVFCGVEGEVVFTEEVGALPVGEGLAADVGESAAFEGGCLVLAMVGAEGEVTAAVEKGVGCVGEGSGVDLGLAGGGEGGGLVGEVLGEAEV</sequence>
<evidence type="ECO:0000313" key="2">
    <source>
        <dbReference type="Proteomes" id="UP000003240"/>
    </source>
</evidence>
<dbReference type="AlphaFoldDB" id="F7NJT7"/>
<name>F7NJT7_9FIRM</name>
<keyword evidence="2" id="KW-1185">Reference proteome</keyword>
<organism evidence="1 2">
    <name type="scientific">Acetonema longum DSM 6540</name>
    <dbReference type="NCBI Taxonomy" id="1009370"/>
    <lineage>
        <taxon>Bacteria</taxon>
        <taxon>Bacillati</taxon>
        <taxon>Bacillota</taxon>
        <taxon>Negativicutes</taxon>
        <taxon>Acetonemataceae</taxon>
        <taxon>Acetonema</taxon>
    </lineage>
</organism>
<proteinExistence type="predicted"/>
<reference evidence="1 2" key="1">
    <citation type="journal article" date="2011" name="EMBO J.">
        <title>Structural diversity of bacterial flagellar motors.</title>
        <authorList>
            <person name="Chen S."/>
            <person name="Beeby M."/>
            <person name="Murphy G.E."/>
            <person name="Leadbetter J.R."/>
            <person name="Hendrixson D.R."/>
            <person name="Briegel A."/>
            <person name="Li Z."/>
            <person name="Shi J."/>
            <person name="Tocheva E.I."/>
            <person name="Muller A."/>
            <person name="Dobro M.J."/>
            <person name="Jensen G.J."/>
        </authorList>
    </citation>
    <scope>NUCLEOTIDE SEQUENCE [LARGE SCALE GENOMIC DNA]</scope>
    <source>
        <strain evidence="1 2">DSM 6540</strain>
    </source>
</reference>
<gene>
    <name evidence="1" type="ORF">ALO_11724</name>
</gene>
<feature type="non-terminal residue" evidence="1">
    <location>
        <position position="1"/>
    </location>
</feature>
<protein>
    <submittedName>
        <fullName evidence="1">Uncharacterized protein</fullName>
    </submittedName>
</protein>